<name>A0ABQ0IKS6_9ACTN</name>
<protein>
    <submittedName>
        <fullName evidence="1">Uncharacterized protein</fullName>
    </submittedName>
</protein>
<evidence type="ECO:0000313" key="1">
    <source>
        <dbReference type="EMBL" id="GAC84080.1"/>
    </source>
</evidence>
<accession>A0ABQ0IKS6</accession>
<comment type="caution">
    <text evidence="1">The sequence shown here is derived from an EMBL/GenBank/DDBJ whole genome shotgun (WGS) entry which is preliminary data.</text>
</comment>
<dbReference type="EMBL" id="BAOQ01000018">
    <property type="protein sequence ID" value="GAC84080.1"/>
    <property type="molecule type" value="Genomic_DNA"/>
</dbReference>
<keyword evidence="2" id="KW-1185">Reference proteome</keyword>
<organism evidence="1 2">
    <name type="scientific">Gordonia paraffinivorans NBRC 108238</name>
    <dbReference type="NCBI Taxonomy" id="1223543"/>
    <lineage>
        <taxon>Bacteria</taxon>
        <taxon>Bacillati</taxon>
        <taxon>Actinomycetota</taxon>
        <taxon>Actinomycetes</taxon>
        <taxon>Mycobacteriales</taxon>
        <taxon>Gordoniaceae</taxon>
        <taxon>Gordonia</taxon>
    </lineage>
</organism>
<evidence type="ECO:0000313" key="2">
    <source>
        <dbReference type="Proteomes" id="UP000035021"/>
    </source>
</evidence>
<proteinExistence type="predicted"/>
<gene>
    <name evidence="1" type="ORF">GP2_018_00030</name>
</gene>
<reference evidence="1 2" key="1">
    <citation type="submission" date="2013-02" db="EMBL/GenBank/DDBJ databases">
        <title>Whole genome shotgun sequence of Gordonia paraffinivorans NBRC 108238.</title>
        <authorList>
            <person name="Isaki-Nakamura S."/>
            <person name="Hosoyama A."/>
            <person name="Tsuchikane K."/>
            <person name="Ando Y."/>
            <person name="Baba S."/>
            <person name="Ohji S."/>
            <person name="Hamada M."/>
            <person name="Tamura T."/>
            <person name="Yamazoe A."/>
            <person name="Yamazaki S."/>
            <person name="Fujita N."/>
        </authorList>
    </citation>
    <scope>NUCLEOTIDE SEQUENCE [LARGE SCALE GENOMIC DNA]</scope>
    <source>
        <strain evidence="1 2">NBRC 108238</strain>
    </source>
</reference>
<sequence>MVVHVAELDGHAGPDPGPVADDVECRIVQEEIPLCQNPVRAISGFAVRNAEHVRLQVLADEGEGRVDVGHVDAAGQIEIRHG</sequence>
<dbReference type="Proteomes" id="UP000035021">
    <property type="component" value="Unassembled WGS sequence"/>
</dbReference>